<dbReference type="AlphaFoldDB" id="A0A0G4PXZ9"/>
<evidence type="ECO:0000313" key="3">
    <source>
        <dbReference type="Proteomes" id="UP000053732"/>
    </source>
</evidence>
<proteinExistence type="predicted"/>
<dbReference type="EMBL" id="HG793225">
    <property type="protein sequence ID" value="CRL31235.1"/>
    <property type="molecule type" value="Genomic_DNA"/>
</dbReference>
<protein>
    <submittedName>
        <fullName evidence="2">Str. FM013</fullName>
    </submittedName>
</protein>
<feature type="compositionally biased region" description="Polar residues" evidence="1">
    <location>
        <begin position="1"/>
        <end position="11"/>
    </location>
</feature>
<gene>
    <name evidence="2" type="ORF">PCAMFM013_S094g000004</name>
</gene>
<organism evidence="2 3">
    <name type="scientific">Penicillium camemberti (strain FM 013)</name>
    <dbReference type="NCBI Taxonomy" id="1429867"/>
    <lineage>
        <taxon>Eukaryota</taxon>
        <taxon>Fungi</taxon>
        <taxon>Dikarya</taxon>
        <taxon>Ascomycota</taxon>
        <taxon>Pezizomycotina</taxon>
        <taxon>Eurotiomycetes</taxon>
        <taxon>Eurotiomycetidae</taxon>
        <taxon>Eurotiales</taxon>
        <taxon>Aspergillaceae</taxon>
        <taxon>Penicillium</taxon>
    </lineage>
</organism>
<evidence type="ECO:0000256" key="1">
    <source>
        <dbReference type="SAM" id="MobiDB-lite"/>
    </source>
</evidence>
<feature type="region of interest" description="Disordered" evidence="1">
    <location>
        <begin position="1"/>
        <end position="20"/>
    </location>
</feature>
<sequence length="41" mass="4830">MPNATISSRNLTDLRRPVKRRRLQPKIDTIISESDRTIENH</sequence>
<dbReference type="Proteomes" id="UP000053732">
    <property type="component" value="Unassembled WGS sequence"/>
</dbReference>
<evidence type="ECO:0000313" key="2">
    <source>
        <dbReference type="EMBL" id="CRL31235.1"/>
    </source>
</evidence>
<reference evidence="2 3" key="1">
    <citation type="journal article" date="2014" name="Nat. Commun.">
        <title>Multiple recent horizontal transfers of a large genomic region in cheese making fungi.</title>
        <authorList>
            <person name="Cheeseman K."/>
            <person name="Ropars J."/>
            <person name="Renault P."/>
            <person name="Dupont J."/>
            <person name="Gouzy J."/>
            <person name="Branca A."/>
            <person name="Abraham A.L."/>
            <person name="Ceppi M."/>
            <person name="Conseiller E."/>
            <person name="Debuchy R."/>
            <person name="Malagnac F."/>
            <person name="Goarin A."/>
            <person name="Silar P."/>
            <person name="Lacoste S."/>
            <person name="Sallet E."/>
            <person name="Bensimon A."/>
            <person name="Giraud T."/>
            <person name="Brygoo Y."/>
        </authorList>
    </citation>
    <scope>NUCLEOTIDE SEQUENCE [LARGE SCALE GENOMIC DNA]</scope>
    <source>
        <strain evidence="3">FM 013</strain>
    </source>
</reference>
<name>A0A0G4PXZ9_PENC3</name>
<keyword evidence="3" id="KW-1185">Reference proteome</keyword>
<accession>A0A0G4PXZ9</accession>